<organism evidence="13">
    <name type="scientific">Hirondellea gigas</name>
    <dbReference type="NCBI Taxonomy" id="1518452"/>
    <lineage>
        <taxon>Eukaryota</taxon>
        <taxon>Metazoa</taxon>
        <taxon>Ecdysozoa</taxon>
        <taxon>Arthropoda</taxon>
        <taxon>Crustacea</taxon>
        <taxon>Multicrustacea</taxon>
        <taxon>Malacostraca</taxon>
        <taxon>Eumalacostraca</taxon>
        <taxon>Peracarida</taxon>
        <taxon>Amphipoda</taxon>
        <taxon>Amphilochidea</taxon>
        <taxon>Lysianassida</taxon>
        <taxon>Lysianassidira</taxon>
        <taxon>Lysianassoidea</taxon>
        <taxon>Lysianassidae</taxon>
        <taxon>Hirondellea</taxon>
    </lineage>
</organism>
<reference evidence="13" key="1">
    <citation type="submission" date="2017-11" db="EMBL/GenBank/DDBJ databases">
        <title>The sensing device of the deep-sea amphipod.</title>
        <authorList>
            <person name="Kobayashi H."/>
            <person name="Nagahama T."/>
            <person name="Arai W."/>
            <person name="Sasagawa Y."/>
            <person name="Umeda M."/>
            <person name="Hayashi T."/>
            <person name="Nikaido I."/>
            <person name="Watanabe H."/>
            <person name="Oguri K."/>
            <person name="Kitazato H."/>
            <person name="Fujioka K."/>
            <person name="Kido Y."/>
            <person name="Takami H."/>
        </authorList>
    </citation>
    <scope>NUCLEOTIDE SEQUENCE</scope>
    <source>
        <tissue evidence="13">Whole body</tissue>
    </source>
</reference>
<dbReference type="Pfam" id="PF00208">
    <property type="entry name" value="ELFV_dehydrog"/>
    <property type="match status" value="1"/>
</dbReference>
<dbReference type="GO" id="GO:0000166">
    <property type="term" value="F:nucleotide binding"/>
    <property type="evidence" value="ECO:0007669"/>
    <property type="project" value="UniProtKB-KW"/>
</dbReference>
<dbReference type="Gene3D" id="3.40.50.720">
    <property type="entry name" value="NAD(P)-binding Rossmann-like Domain"/>
    <property type="match status" value="1"/>
</dbReference>
<keyword evidence="4" id="KW-0496">Mitochondrion</keyword>
<dbReference type="InterPro" id="IPR014362">
    <property type="entry name" value="Glu_DH"/>
</dbReference>
<dbReference type="FunFam" id="3.40.50.720:FF:000100">
    <property type="entry name" value="Glutamate dehydrogenase 1, mitochondrial"/>
    <property type="match status" value="1"/>
</dbReference>
<comment type="catalytic activity">
    <reaction evidence="5">
        <text>L-glutamate + NAD(+) + H2O = 2-oxoglutarate + NH4(+) + NADH + H(+)</text>
        <dbReference type="Rhea" id="RHEA:15133"/>
        <dbReference type="ChEBI" id="CHEBI:15377"/>
        <dbReference type="ChEBI" id="CHEBI:15378"/>
        <dbReference type="ChEBI" id="CHEBI:16810"/>
        <dbReference type="ChEBI" id="CHEBI:28938"/>
        <dbReference type="ChEBI" id="CHEBI:29985"/>
        <dbReference type="ChEBI" id="CHEBI:57540"/>
        <dbReference type="ChEBI" id="CHEBI:57945"/>
        <dbReference type="EC" id="1.4.1.3"/>
    </reaction>
</comment>
<dbReference type="PANTHER" id="PTHR11606">
    <property type="entry name" value="GLUTAMATE DEHYDROGENASE"/>
    <property type="match status" value="1"/>
</dbReference>
<evidence type="ECO:0000256" key="8">
    <source>
        <dbReference type="PIRSR" id="PIRSR000185-1"/>
    </source>
</evidence>
<feature type="domain" description="Glutamate/phenylalanine/leucine/valine/L-tryptophan dehydrogenase C-terminal" evidence="12">
    <location>
        <begin position="215"/>
        <end position="496"/>
    </location>
</feature>
<feature type="binding site" evidence="9">
    <location>
        <position position="122"/>
    </location>
    <ligand>
        <name>substrate</name>
    </ligand>
</feature>
<evidence type="ECO:0000256" key="5">
    <source>
        <dbReference type="ARBA" id="ARBA00047867"/>
    </source>
</evidence>
<dbReference type="AlphaFoldDB" id="A0A6A7G2C4"/>
<sequence length="500" mass="54961">MLKLCKRWSRSHTRRVVWPVCQRKRFSGVSGEATFLESVNMYFDRAAALTDLSAGRLEYMKACESVLRITIPFRDSEGKMQTVIAYRAHHSTHRTPVKGGIRMSASVDISETMALASLMTWKCAVVDVPFGGAKGGIRLDGSTVTEAQREKIIRSYALELTQANMIGPGLDVPAPDMGTGPKDMVWIRDTYKSFRHADVDADGCVTGKPLESGGIRGRLEATGQGVYFVGREFMKLEEEVLKTGLTPGVEGKRVIIQGYGNVGSWSAFFYHKADCKVVTIIERDFYLENEDGLDITALREHFDKTGSIQNFPGGKTVTDGDSAKGLENDCDILIPAALEQQINLSNADNIKARLIIEAANGPTTPGAQEILHKKGVVIIPDLLANAGGVVVSYFEWLKNLSHVRFGRLSRRFEERRGATLVKALSSLKSVDLSPEMRQEIIRGATESDFASSGLEDTMIIALGETVDTSKRLGVDLRTAAYVNAITKVAVVEKQRNNIFF</sequence>
<dbReference type="CDD" id="cd01076">
    <property type="entry name" value="NAD_bind_1_Glu_DH"/>
    <property type="match status" value="1"/>
</dbReference>
<protein>
    <recommendedName>
        <fullName evidence="7">Glutamate dehydrogenase</fullName>
    </recommendedName>
</protein>
<dbReference type="InterPro" id="IPR036291">
    <property type="entry name" value="NAD(P)-bd_dom_sf"/>
</dbReference>
<comment type="catalytic activity">
    <reaction evidence="6">
        <text>L-glutamate + NADP(+) + H2O = 2-oxoglutarate + NH4(+) + NADPH + H(+)</text>
        <dbReference type="Rhea" id="RHEA:11612"/>
        <dbReference type="ChEBI" id="CHEBI:15377"/>
        <dbReference type="ChEBI" id="CHEBI:15378"/>
        <dbReference type="ChEBI" id="CHEBI:16810"/>
        <dbReference type="ChEBI" id="CHEBI:28938"/>
        <dbReference type="ChEBI" id="CHEBI:29985"/>
        <dbReference type="ChEBI" id="CHEBI:57783"/>
        <dbReference type="ChEBI" id="CHEBI:58349"/>
        <dbReference type="EC" id="1.4.1.3"/>
    </reaction>
</comment>
<evidence type="ECO:0000259" key="12">
    <source>
        <dbReference type="SMART" id="SM00839"/>
    </source>
</evidence>
<dbReference type="SUPFAM" id="SSF51735">
    <property type="entry name" value="NAD(P)-binding Rossmann-fold domains"/>
    <property type="match status" value="1"/>
</dbReference>
<comment type="subcellular location">
    <subcellularLocation>
        <location evidence="1">Mitochondrion</location>
    </subcellularLocation>
</comment>
<dbReference type="SMART" id="SM00839">
    <property type="entry name" value="ELFV_dehydrog"/>
    <property type="match status" value="1"/>
</dbReference>
<dbReference type="PRINTS" id="PR00082">
    <property type="entry name" value="GLFDHDRGNASE"/>
</dbReference>
<evidence type="ECO:0000256" key="1">
    <source>
        <dbReference type="ARBA" id="ARBA00004173"/>
    </source>
</evidence>
<evidence type="ECO:0000256" key="6">
    <source>
        <dbReference type="ARBA" id="ARBA00048577"/>
    </source>
</evidence>
<dbReference type="SUPFAM" id="SSF53223">
    <property type="entry name" value="Aminoacid dehydrogenase-like, N-terminal domain"/>
    <property type="match status" value="1"/>
</dbReference>
<keyword evidence="9" id="KW-0547">Nucleotide-binding</keyword>
<dbReference type="InterPro" id="IPR006097">
    <property type="entry name" value="Glu/Leu/Phe/Val/Trp_DH_dimer"/>
</dbReference>
<dbReference type="InterPro" id="IPR006096">
    <property type="entry name" value="Glu/Leu/Phe/Val/Trp_DH_C"/>
</dbReference>
<evidence type="ECO:0000256" key="2">
    <source>
        <dbReference type="ARBA" id="ARBA00006382"/>
    </source>
</evidence>
<dbReference type="PIRSF" id="PIRSF000185">
    <property type="entry name" value="Glu_DH"/>
    <property type="match status" value="1"/>
</dbReference>
<name>A0A6A7G2C4_9CRUS</name>
<feature type="site" description="Important for catalysis" evidence="10">
    <location>
        <position position="176"/>
    </location>
</feature>
<evidence type="ECO:0000256" key="4">
    <source>
        <dbReference type="ARBA" id="ARBA00023128"/>
    </source>
</evidence>
<evidence type="ECO:0000256" key="9">
    <source>
        <dbReference type="PIRSR" id="PIRSR000185-2"/>
    </source>
</evidence>
<dbReference type="InterPro" id="IPR033922">
    <property type="entry name" value="NAD_bind_Glu_DH"/>
</dbReference>
<dbReference type="Gene3D" id="3.40.50.10860">
    <property type="entry name" value="Leucine Dehydrogenase, chain A, domain 1"/>
    <property type="match status" value="1"/>
</dbReference>
<feature type="binding site" evidence="9">
    <location>
        <position position="222"/>
    </location>
    <ligand>
        <name>NAD(+)</name>
        <dbReference type="ChEBI" id="CHEBI:57540"/>
    </ligand>
</feature>
<proteinExistence type="evidence at transcript level"/>
<evidence type="ECO:0000256" key="11">
    <source>
        <dbReference type="RuleBase" id="RU004417"/>
    </source>
</evidence>
<dbReference type="EMBL" id="IACT01005470">
    <property type="protein sequence ID" value="LAC24624.1"/>
    <property type="molecule type" value="mRNA"/>
</dbReference>
<comment type="similarity">
    <text evidence="2 7 11">Belongs to the Glu/Leu/Phe/Val dehydrogenases family.</text>
</comment>
<dbReference type="InterPro" id="IPR046346">
    <property type="entry name" value="Aminoacid_DH-like_N_sf"/>
</dbReference>
<dbReference type="GO" id="GO:0006538">
    <property type="term" value="P:L-glutamate catabolic process"/>
    <property type="evidence" value="ECO:0007669"/>
    <property type="project" value="TreeGrafter"/>
</dbReference>
<evidence type="ECO:0000313" key="13">
    <source>
        <dbReference type="EMBL" id="LAC24624.1"/>
    </source>
</evidence>
<feature type="binding site" evidence="9">
    <location>
        <position position="261"/>
    </location>
    <ligand>
        <name>NAD(+)</name>
        <dbReference type="ChEBI" id="CHEBI:57540"/>
    </ligand>
</feature>
<evidence type="ECO:0000256" key="10">
    <source>
        <dbReference type="PIRSR" id="PIRSR000185-3"/>
    </source>
</evidence>
<dbReference type="PANTHER" id="PTHR11606:SF13">
    <property type="entry name" value="GLUTAMATE DEHYDROGENASE 1, MITOCHONDRIAL"/>
    <property type="match status" value="1"/>
</dbReference>
<evidence type="ECO:0000256" key="3">
    <source>
        <dbReference type="ARBA" id="ARBA00023002"/>
    </source>
</evidence>
<feature type="binding site" evidence="9">
    <location>
        <position position="98"/>
    </location>
    <ligand>
        <name>substrate</name>
    </ligand>
</feature>
<dbReference type="Pfam" id="PF02812">
    <property type="entry name" value="ELFV_dehydrog_N"/>
    <property type="match status" value="1"/>
</dbReference>
<dbReference type="InterPro" id="IPR006095">
    <property type="entry name" value="Glu/Leu/Phe/Val/Trp_DH"/>
</dbReference>
<keyword evidence="9" id="KW-0520">NAD</keyword>
<evidence type="ECO:0000256" key="7">
    <source>
        <dbReference type="PIRNR" id="PIRNR000185"/>
    </source>
</evidence>
<keyword evidence="3 7" id="KW-0560">Oxidoreductase</keyword>
<dbReference type="GO" id="GO:0004352">
    <property type="term" value="F:glutamate dehydrogenase (NAD+) activity"/>
    <property type="evidence" value="ECO:0007669"/>
    <property type="project" value="TreeGrafter"/>
</dbReference>
<dbReference type="GO" id="GO:0005739">
    <property type="term" value="C:mitochondrion"/>
    <property type="evidence" value="ECO:0007669"/>
    <property type="project" value="UniProtKB-SubCell"/>
</dbReference>
<feature type="binding site" evidence="9">
    <location>
        <position position="392"/>
    </location>
    <ligand>
        <name>substrate</name>
    </ligand>
</feature>
<accession>A0A6A7G2C4</accession>
<feature type="active site" description="Proton donor" evidence="8">
    <location>
        <position position="134"/>
    </location>
</feature>